<dbReference type="SUPFAM" id="SSF69055">
    <property type="entry name" value="1-deoxy-D-xylulose-5-phosphate reductoisomerase, C-terminal domain"/>
    <property type="match status" value="1"/>
</dbReference>
<dbReference type="GO" id="GO:0016853">
    <property type="term" value="F:isomerase activity"/>
    <property type="evidence" value="ECO:0007669"/>
    <property type="project" value="UniProtKB-KW"/>
</dbReference>
<dbReference type="PANTHER" id="PTHR30525:SF0">
    <property type="entry name" value="1-DEOXY-D-XYLULOSE 5-PHOSPHATE REDUCTOISOMERASE, CHLOROPLASTIC"/>
    <property type="match status" value="1"/>
</dbReference>
<keyword evidence="2" id="KW-0560">Oxidoreductase</keyword>
<sequence>MAYAALREGGALPIAYNGANEVAAALFLEGNLPFMDIPVLVEHAMAKIERIQPFNMEGVLEIDGQARRLALEKAGRPVMAERKPN</sequence>
<dbReference type="InterPro" id="IPR026877">
    <property type="entry name" value="DXPR_C"/>
</dbReference>
<dbReference type="GO" id="GO:0051484">
    <property type="term" value="P:isopentenyl diphosphate biosynthetic process, methylerythritol 4-phosphate pathway involved in terpenoid biosynthetic process"/>
    <property type="evidence" value="ECO:0007669"/>
    <property type="project" value="TreeGrafter"/>
</dbReference>
<protein>
    <submittedName>
        <fullName evidence="2">1-deoxy-D-xylulose 5-phosphate reductoisomerase</fullName>
        <ecNumber evidence="2">1.1.1.267</ecNumber>
    </submittedName>
</protein>
<dbReference type="InterPro" id="IPR003821">
    <property type="entry name" value="DXP_reductoisomerase"/>
</dbReference>
<dbReference type="GO" id="GO:0030604">
    <property type="term" value="F:1-deoxy-D-xylulose-5-phosphate reductoisomerase activity"/>
    <property type="evidence" value="ECO:0007669"/>
    <property type="project" value="UniProtKB-EC"/>
</dbReference>
<proteinExistence type="predicted"/>
<accession>A0A645JCE6</accession>
<dbReference type="InterPro" id="IPR036169">
    <property type="entry name" value="DXPR_C_sf"/>
</dbReference>
<gene>
    <name evidence="2" type="primary">dxr_55</name>
    <name evidence="2" type="ORF">SDC9_204907</name>
</gene>
<dbReference type="GO" id="GO:0030145">
    <property type="term" value="F:manganese ion binding"/>
    <property type="evidence" value="ECO:0007669"/>
    <property type="project" value="TreeGrafter"/>
</dbReference>
<dbReference type="EMBL" id="VSSQ01128480">
    <property type="protein sequence ID" value="MPN57213.1"/>
    <property type="molecule type" value="Genomic_DNA"/>
</dbReference>
<dbReference type="AlphaFoldDB" id="A0A645JCE6"/>
<dbReference type="GO" id="GO:0070402">
    <property type="term" value="F:NADPH binding"/>
    <property type="evidence" value="ECO:0007669"/>
    <property type="project" value="TreeGrafter"/>
</dbReference>
<comment type="caution">
    <text evidence="2">The sequence shown here is derived from an EMBL/GenBank/DDBJ whole genome shotgun (WGS) entry which is preliminary data.</text>
</comment>
<feature type="domain" description="DXP reductoisomerase C-terminal" evidence="1">
    <location>
        <begin position="1"/>
        <end position="68"/>
    </location>
</feature>
<dbReference type="Pfam" id="PF13288">
    <property type="entry name" value="DXPR_C"/>
    <property type="match status" value="1"/>
</dbReference>
<evidence type="ECO:0000313" key="2">
    <source>
        <dbReference type="EMBL" id="MPN57213.1"/>
    </source>
</evidence>
<keyword evidence="2" id="KW-0413">Isomerase</keyword>
<dbReference type="EC" id="1.1.1.267" evidence="2"/>
<dbReference type="PANTHER" id="PTHR30525">
    <property type="entry name" value="1-DEOXY-D-XYLULOSE 5-PHOSPHATE REDUCTOISOMERASE"/>
    <property type="match status" value="1"/>
</dbReference>
<name>A0A645JCE6_9ZZZZ</name>
<evidence type="ECO:0000259" key="1">
    <source>
        <dbReference type="Pfam" id="PF13288"/>
    </source>
</evidence>
<reference evidence="2" key="1">
    <citation type="submission" date="2019-08" db="EMBL/GenBank/DDBJ databases">
        <authorList>
            <person name="Kucharzyk K."/>
            <person name="Murdoch R.W."/>
            <person name="Higgins S."/>
            <person name="Loffler F."/>
        </authorList>
    </citation>
    <scope>NUCLEOTIDE SEQUENCE</scope>
</reference>
<organism evidence="2">
    <name type="scientific">bioreactor metagenome</name>
    <dbReference type="NCBI Taxonomy" id="1076179"/>
    <lineage>
        <taxon>unclassified sequences</taxon>
        <taxon>metagenomes</taxon>
        <taxon>ecological metagenomes</taxon>
    </lineage>
</organism>
<dbReference type="Gene3D" id="1.10.1740.10">
    <property type="match status" value="1"/>
</dbReference>